<accession>A0A6J5CNV9</accession>
<dbReference type="EMBL" id="CADIJZ010000049">
    <property type="protein sequence ID" value="CAB3741933.1"/>
    <property type="molecule type" value="Genomic_DNA"/>
</dbReference>
<proteinExistence type="predicted"/>
<evidence type="ECO:0000313" key="2">
    <source>
        <dbReference type="EMBL" id="CAB3741933.1"/>
    </source>
</evidence>
<name>A0A6J5CNV9_9BURK</name>
<organism evidence="2 3">
    <name type="scientific">Paraburkholderia rhynchosiae</name>
    <dbReference type="NCBI Taxonomy" id="487049"/>
    <lineage>
        <taxon>Bacteria</taxon>
        <taxon>Pseudomonadati</taxon>
        <taxon>Pseudomonadota</taxon>
        <taxon>Betaproteobacteria</taxon>
        <taxon>Burkholderiales</taxon>
        <taxon>Burkholderiaceae</taxon>
        <taxon>Paraburkholderia</taxon>
    </lineage>
</organism>
<dbReference type="Proteomes" id="UP000494205">
    <property type="component" value="Unassembled WGS sequence"/>
</dbReference>
<protein>
    <submittedName>
        <fullName evidence="2">Uncharacterized protein</fullName>
    </submittedName>
</protein>
<sequence>MSRTAAPVETTGRSSFRLRLAQGKSSRKRGQTIAACDAGDPIQQNSLLPTVDRKPYQHDACPDR</sequence>
<evidence type="ECO:0000313" key="3">
    <source>
        <dbReference type="Proteomes" id="UP000494205"/>
    </source>
</evidence>
<feature type="compositionally biased region" description="Basic and acidic residues" evidence="1">
    <location>
        <begin position="51"/>
        <end position="64"/>
    </location>
</feature>
<evidence type="ECO:0000256" key="1">
    <source>
        <dbReference type="SAM" id="MobiDB-lite"/>
    </source>
</evidence>
<dbReference type="AlphaFoldDB" id="A0A6J5CNV9"/>
<gene>
    <name evidence="2" type="ORF">LMG27174_06809</name>
</gene>
<reference evidence="2 3" key="1">
    <citation type="submission" date="2020-04" db="EMBL/GenBank/DDBJ databases">
        <authorList>
            <person name="De Canck E."/>
        </authorList>
    </citation>
    <scope>NUCLEOTIDE SEQUENCE [LARGE SCALE GENOMIC DNA]</scope>
    <source>
        <strain evidence="2 3">LMG 27174</strain>
    </source>
</reference>
<feature type="region of interest" description="Disordered" evidence="1">
    <location>
        <begin position="1"/>
        <end position="64"/>
    </location>
</feature>